<dbReference type="SUPFAM" id="SSF52540">
    <property type="entry name" value="P-loop containing nucleoside triphosphate hydrolases"/>
    <property type="match status" value="1"/>
</dbReference>
<dbReference type="GO" id="GO:0005524">
    <property type="term" value="F:ATP binding"/>
    <property type="evidence" value="ECO:0007669"/>
    <property type="project" value="UniProtKB-KW"/>
</dbReference>
<dbReference type="RefSeq" id="WP_138208992.1">
    <property type="nucleotide sequence ID" value="NZ_CBCRUQ010000011.1"/>
</dbReference>
<keyword evidence="3" id="KW-0547">Nucleotide-binding</keyword>
<dbReference type="PANTHER" id="PTHR42798">
    <property type="entry name" value="LIPOPROTEIN-RELEASING SYSTEM ATP-BINDING PROTEIN LOLD"/>
    <property type="match status" value="1"/>
</dbReference>
<dbReference type="EC" id="3.6.3.-" evidence="6"/>
<dbReference type="CDD" id="cd03255">
    <property type="entry name" value="ABC_MJ0796_LolCDE_FtsE"/>
    <property type="match status" value="1"/>
</dbReference>
<evidence type="ECO:0000313" key="7">
    <source>
        <dbReference type="Proteomes" id="UP000308489"/>
    </source>
</evidence>
<evidence type="ECO:0000256" key="4">
    <source>
        <dbReference type="ARBA" id="ARBA00022840"/>
    </source>
</evidence>
<dbReference type="OrthoDB" id="9791546at2"/>
<keyword evidence="4 6" id="KW-0067">ATP-binding</keyword>
<keyword evidence="6" id="KW-0378">Hydrolase</keyword>
<evidence type="ECO:0000256" key="3">
    <source>
        <dbReference type="ARBA" id="ARBA00022741"/>
    </source>
</evidence>
<dbReference type="KEGG" id="hhw:NCTC503_00148"/>
<dbReference type="SMART" id="SM00382">
    <property type="entry name" value="AAA"/>
    <property type="match status" value="1"/>
</dbReference>
<gene>
    <name evidence="6" type="primary">macB_3</name>
    <name evidence="6" type="ORF">NCTC503_00148</name>
</gene>
<keyword evidence="7" id="KW-1185">Reference proteome</keyword>
<evidence type="ECO:0000259" key="5">
    <source>
        <dbReference type="PROSITE" id="PS50893"/>
    </source>
</evidence>
<name>A0A4U9QWW6_HATHI</name>
<evidence type="ECO:0000313" key="6">
    <source>
        <dbReference type="EMBL" id="VTQ82281.1"/>
    </source>
</evidence>
<dbReference type="GO" id="GO:0022857">
    <property type="term" value="F:transmembrane transporter activity"/>
    <property type="evidence" value="ECO:0007669"/>
    <property type="project" value="UniProtKB-ARBA"/>
</dbReference>
<feature type="domain" description="ABC transporter" evidence="5">
    <location>
        <begin position="4"/>
        <end position="242"/>
    </location>
</feature>
<dbReference type="AlphaFoldDB" id="A0A4U9QWW6"/>
<dbReference type="InterPro" id="IPR017911">
    <property type="entry name" value="MacB-like_ATP-bd"/>
</dbReference>
<sequence>MSLIELRNIYKIYGSRKGHIALKDINISIDEGEFISIMGPSGSGKTTLINILSINLKPSAGELIIGGRNCIELNSLALSNLKKDKLSFIFQDFKLINTLTVKENLIFPKILRGEKSLEINECDMRSIRKLGIENILHKYIDEISGGQVQKVAIARAIISNSDIVFADEPTSKLDSMSMKRVIEVFKSINRQEGRTIFMVTHDPLAASYSDRVLFLRDGEIYNEIYKGKDHKEFYESILDVISFLGGNLYEF</sequence>
<dbReference type="GO" id="GO:0016887">
    <property type="term" value="F:ATP hydrolysis activity"/>
    <property type="evidence" value="ECO:0007669"/>
    <property type="project" value="InterPro"/>
</dbReference>
<dbReference type="Pfam" id="PF00005">
    <property type="entry name" value="ABC_tran"/>
    <property type="match status" value="1"/>
</dbReference>
<dbReference type="PROSITE" id="PS50893">
    <property type="entry name" value="ABC_TRANSPORTER_2"/>
    <property type="match status" value="1"/>
</dbReference>
<dbReference type="GO" id="GO:0098796">
    <property type="term" value="C:membrane protein complex"/>
    <property type="evidence" value="ECO:0007669"/>
    <property type="project" value="UniProtKB-ARBA"/>
</dbReference>
<dbReference type="PANTHER" id="PTHR42798:SF7">
    <property type="entry name" value="ALPHA-D-RIBOSE 1-METHYLPHOSPHONATE 5-TRIPHOSPHATE SYNTHASE SUBUNIT PHNL"/>
    <property type="match status" value="1"/>
</dbReference>
<dbReference type="InterPro" id="IPR003439">
    <property type="entry name" value="ABC_transporter-like_ATP-bd"/>
</dbReference>
<keyword evidence="2" id="KW-0813">Transport</keyword>
<dbReference type="EMBL" id="LR590481">
    <property type="protein sequence ID" value="VTQ82281.1"/>
    <property type="molecule type" value="Genomic_DNA"/>
</dbReference>
<dbReference type="Proteomes" id="UP000308489">
    <property type="component" value="Chromosome 1"/>
</dbReference>
<reference evidence="6 7" key="1">
    <citation type="submission" date="2019-05" db="EMBL/GenBank/DDBJ databases">
        <authorList>
            <consortium name="Pathogen Informatics"/>
        </authorList>
    </citation>
    <scope>NUCLEOTIDE SEQUENCE [LARGE SCALE GENOMIC DNA]</scope>
    <source>
        <strain evidence="6 7">NCTC503</strain>
    </source>
</reference>
<dbReference type="InterPro" id="IPR027417">
    <property type="entry name" value="P-loop_NTPase"/>
</dbReference>
<organism evidence="6 7">
    <name type="scientific">Hathewaya histolytica</name>
    <name type="common">Clostridium histolyticum</name>
    <dbReference type="NCBI Taxonomy" id="1498"/>
    <lineage>
        <taxon>Bacteria</taxon>
        <taxon>Bacillati</taxon>
        <taxon>Bacillota</taxon>
        <taxon>Clostridia</taxon>
        <taxon>Eubacteriales</taxon>
        <taxon>Clostridiaceae</taxon>
        <taxon>Hathewaya</taxon>
    </lineage>
</organism>
<evidence type="ECO:0000256" key="2">
    <source>
        <dbReference type="ARBA" id="ARBA00022448"/>
    </source>
</evidence>
<protein>
    <submittedName>
        <fullName evidence="6">Peptide ABC transporter ATP-binding protein</fullName>
        <ecNumber evidence="6">3.6.3.-</ecNumber>
    </submittedName>
</protein>
<dbReference type="FunFam" id="3.40.50.300:FF:000032">
    <property type="entry name" value="Export ABC transporter ATP-binding protein"/>
    <property type="match status" value="1"/>
</dbReference>
<accession>A0A4U9QWW6</accession>
<dbReference type="InterPro" id="IPR003593">
    <property type="entry name" value="AAA+_ATPase"/>
</dbReference>
<comment type="similarity">
    <text evidence="1">Belongs to the ABC transporter superfamily.</text>
</comment>
<dbReference type="Gene3D" id="3.40.50.300">
    <property type="entry name" value="P-loop containing nucleotide triphosphate hydrolases"/>
    <property type="match status" value="1"/>
</dbReference>
<proteinExistence type="inferred from homology"/>
<evidence type="ECO:0000256" key="1">
    <source>
        <dbReference type="ARBA" id="ARBA00005417"/>
    </source>
</evidence>